<dbReference type="Proteomes" id="UP000176645">
    <property type="component" value="Unassembled WGS sequence"/>
</dbReference>
<reference evidence="2 3" key="1">
    <citation type="journal article" date="2016" name="Nat. Commun.">
        <title>Thousands of microbial genomes shed light on interconnected biogeochemical processes in an aquifer system.</title>
        <authorList>
            <person name="Anantharaman K."/>
            <person name="Brown C.T."/>
            <person name="Hug L.A."/>
            <person name="Sharon I."/>
            <person name="Castelle C.J."/>
            <person name="Probst A.J."/>
            <person name="Thomas B.C."/>
            <person name="Singh A."/>
            <person name="Wilkins M.J."/>
            <person name="Karaoz U."/>
            <person name="Brodie E.L."/>
            <person name="Williams K.H."/>
            <person name="Hubbard S.S."/>
            <person name="Banfield J.F."/>
        </authorList>
    </citation>
    <scope>NUCLEOTIDE SEQUENCE [LARGE SCALE GENOMIC DNA]</scope>
</reference>
<feature type="transmembrane region" description="Helical" evidence="1">
    <location>
        <begin position="12"/>
        <end position="34"/>
    </location>
</feature>
<proteinExistence type="predicted"/>
<dbReference type="EMBL" id="MHCU01000001">
    <property type="protein sequence ID" value="OGY28430.1"/>
    <property type="molecule type" value="Genomic_DNA"/>
</dbReference>
<evidence type="ECO:0000313" key="3">
    <source>
        <dbReference type="Proteomes" id="UP000176645"/>
    </source>
</evidence>
<keyword evidence="1" id="KW-1133">Transmembrane helix</keyword>
<organism evidence="2 3">
    <name type="scientific">Candidatus Woykebacteria bacterium RBG_19FT_COMBO_43_10</name>
    <dbReference type="NCBI Taxonomy" id="1802598"/>
    <lineage>
        <taxon>Bacteria</taxon>
        <taxon>Candidatus Woykeibacteriota</taxon>
    </lineage>
</organism>
<evidence type="ECO:0000313" key="2">
    <source>
        <dbReference type="EMBL" id="OGY28430.1"/>
    </source>
</evidence>
<sequence length="617" mass="66944">MSKKVAEKGQALIELILAIAIATMLLGVLATGAISAREGLTRSDRVLDANTLLQKEIEVVRSIREIAWNSISNPGTYHVEQSGNNWIAAAGTITENGYTRGFTVNNVCRTSAISTVINCSNPQAINDPSTKEITAQVSWSFLGTQSVSSTFYISRYFNNQTWTQTTKADFDAGIFDNTRSTNRGGGTVELQVGGGQSFADDYLNESDYNFDSNKIEVVGGYAQLKAQGSLVTGSTTNPDFGGGSGGWAFVSWRDSVGQSESYQSSGGNPGGYIQVNLPAARKKVGGGYWYQSFTTTVANPTATLSLDWRSIAYQAIPDSFRVYAFVDTTSGAPTLGQQVWNSGEITGMTSWFSIVNIDVSSKVTAAGTYYLKVAVLVDYPNNATRGPYTVGFDNVSLTWSKIVGSYPTDQPNIYRKIYFTAPSISAWTSFSATEVLNGGSIRYQLSDDDGQTWKFFNGTSWITATNPTDYNDQNTINNRISSFPTTNGKINVRAFLISNGSQFVRLDRIVIGYTGTETGTFTSTTFNAGTQVSFNRLFWTESVTASTSIRFQIAVNDDNATWNFFGPDGTAATYFTGGVGIVPLEGILGQYLRYKIFFTSASKDTPFVADVTINYSP</sequence>
<gene>
    <name evidence="2" type="ORF">A2Z42_00585</name>
</gene>
<dbReference type="AlphaFoldDB" id="A0A1G1WM29"/>
<evidence type="ECO:0000256" key="1">
    <source>
        <dbReference type="SAM" id="Phobius"/>
    </source>
</evidence>
<name>A0A1G1WM29_9BACT</name>
<comment type="caution">
    <text evidence="2">The sequence shown here is derived from an EMBL/GenBank/DDBJ whole genome shotgun (WGS) entry which is preliminary data.</text>
</comment>
<keyword evidence="1" id="KW-0472">Membrane</keyword>
<protein>
    <submittedName>
        <fullName evidence="2">Uncharacterized protein</fullName>
    </submittedName>
</protein>
<keyword evidence="1" id="KW-0812">Transmembrane</keyword>
<accession>A0A1G1WM29</accession>